<dbReference type="InterPro" id="IPR041978">
    <property type="entry name" value="KOW_Spt5_5"/>
</dbReference>
<dbReference type="CDD" id="cd06084">
    <property type="entry name" value="KOW_Spt5_4"/>
    <property type="match status" value="1"/>
</dbReference>
<evidence type="ECO:0000256" key="1">
    <source>
        <dbReference type="ARBA" id="ARBA00004123"/>
    </source>
</evidence>
<dbReference type="GO" id="GO:0006357">
    <property type="term" value="P:regulation of transcription by RNA polymerase II"/>
    <property type="evidence" value="ECO:0007669"/>
    <property type="project" value="InterPro"/>
</dbReference>
<dbReference type="InterPro" id="IPR024945">
    <property type="entry name" value="Spt5_C_dom"/>
</dbReference>
<dbReference type="FunFam" id="2.30.30.30:FF:000018">
    <property type="entry name" value="Transcription elongation factor SPT5"/>
    <property type="match status" value="1"/>
</dbReference>
<dbReference type="Pfam" id="PF23291">
    <property type="entry name" value="KOW4_SPT5"/>
    <property type="match status" value="1"/>
</dbReference>
<comment type="caution">
    <text evidence="16">The sequence shown here is derived from an EMBL/GenBank/DDBJ whole genome shotgun (WGS) entry which is preliminary data.</text>
</comment>
<dbReference type="AlphaFoldDB" id="A0A813XS06"/>
<dbReference type="GO" id="GO:0003729">
    <property type="term" value="F:mRNA binding"/>
    <property type="evidence" value="ECO:0007669"/>
    <property type="project" value="TreeGrafter"/>
</dbReference>
<evidence type="ECO:0000259" key="13">
    <source>
        <dbReference type="SMART" id="SM00738"/>
    </source>
</evidence>
<dbReference type="InterPro" id="IPR057934">
    <property type="entry name" value="KOW_Spt5_7"/>
</dbReference>
<feature type="region of interest" description="Disordered" evidence="12">
    <location>
        <begin position="660"/>
        <end position="713"/>
    </location>
</feature>
<dbReference type="EMBL" id="CAJNOC010001558">
    <property type="protein sequence ID" value="CAF0874442.1"/>
    <property type="molecule type" value="Genomic_DNA"/>
</dbReference>
<feature type="region of interest" description="Disordered" evidence="12">
    <location>
        <begin position="792"/>
        <end position="872"/>
    </location>
</feature>
<feature type="domain" description="Spt5 C-terminal" evidence="15">
    <location>
        <begin position="785"/>
        <end position="898"/>
    </location>
</feature>
<dbReference type="SMART" id="SM00738">
    <property type="entry name" value="NGN"/>
    <property type="match status" value="1"/>
</dbReference>
<evidence type="ECO:0000259" key="14">
    <source>
        <dbReference type="SMART" id="SM00739"/>
    </source>
</evidence>
<evidence type="ECO:0000256" key="2">
    <source>
        <dbReference type="ARBA" id="ARBA00006956"/>
    </source>
</evidence>
<dbReference type="PANTHER" id="PTHR11125:SF7">
    <property type="entry name" value="TRANSCRIPTION ELONGATION FACTOR SPT5"/>
    <property type="match status" value="1"/>
</dbReference>
<feature type="compositionally biased region" description="Polar residues" evidence="12">
    <location>
        <begin position="669"/>
        <end position="697"/>
    </location>
</feature>
<dbReference type="Pfam" id="PF23284">
    <property type="entry name" value="KOW2_Spt5"/>
    <property type="match status" value="1"/>
</dbReference>
<dbReference type="InterPro" id="IPR014722">
    <property type="entry name" value="Rib_uL2_dom2"/>
</dbReference>
<dbReference type="FunFam" id="2.30.30.30:FF:000013">
    <property type="entry name" value="Transcription elongation factor SPT5"/>
    <property type="match status" value="1"/>
</dbReference>
<dbReference type="Pfam" id="PF23287">
    <property type="entry name" value="KOW7_SPT5"/>
    <property type="match status" value="1"/>
</dbReference>
<feature type="compositionally biased region" description="Acidic residues" evidence="12">
    <location>
        <begin position="1"/>
        <end position="40"/>
    </location>
</feature>
<feature type="domain" description="KOW" evidence="14">
    <location>
        <begin position="1014"/>
        <end position="1041"/>
    </location>
</feature>
<evidence type="ECO:0000256" key="3">
    <source>
        <dbReference type="ARBA" id="ARBA00020181"/>
    </source>
</evidence>
<evidence type="ECO:0000256" key="5">
    <source>
        <dbReference type="ARBA" id="ARBA00022553"/>
    </source>
</evidence>
<dbReference type="PROSITE" id="PS01108">
    <property type="entry name" value="RIBOSOMAL_L24"/>
    <property type="match status" value="1"/>
</dbReference>
<dbReference type="InterPro" id="IPR041975">
    <property type="entry name" value="KOW_Spt5_2"/>
</dbReference>
<dbReference type="PIRSF" id="PIRSF036945">
    <property type="entry name" value="Spt5"/>
    <property type="match status" value="1"/>
</dbReference>
<dbReference type="InterPro" id="IPR041973">
    <property type="entry name" value="KOW_Spt5_1"/>
</dbReference>
<dbReference type="GO" id="GO:0005840">
    <property type="term" value="C:ribosome"/>
    <property type="evidence" value="ECO:0007669"/>
    <property type="project" value="InterPro"/>
</dbReference>
<keyword evidence="4" id="KW-0678">Repressor</keyword>
<feature type="domain" description="KOW" evidence="14">
    <location>
        <begin position="712"/>
        <end position="739"/>
    </location>
</feature>
<feature type="domain" description="KOW" evidence="14">
    <location>
        <begin position="584"/>
        <end position="611"/>
    </location>
</feature>
<evidence type="ECO:0000256" key="11">
    <source>
        <dbReference type="PIRNR" id="PIRNR036945"/>
    </source>
</evidence>
<dbReference type="GO" id="GO:0000785">
    <property type="term" value="C:chromatin"/>
    <property type="evidence" value="ECO:0007669"/>
    <property type="project" value="UniProtKB-ARBA"/>
</dbReference>
<keyword evidence="7" id="KW-0805">Transcription regulation</keyword>
<accession>A0A813XS06</accession>
<dbReference type="OrthoDB" id="28901at2759"/>
<evidence type="ECO:0000259" key="15">
    <source>
        <dbReference type="SMART" id="SM01104"/>
    </source>
</evidence>
<evidence type="ECO:0000256" key="7">
    <source>
        <dbReference type="ARBA" id="ARBA00023015"/>
    </source>
</evidence>
<proteinExistence type="inferred from homology"/>
<dbReference type="Pfam" id="PF23288">
    <property type="entry name" value="KOW6_SPT5"/>
    <property type="match status" value="1"/>
</dbReference>
<evidence type="ECO:0000256" key="4">
    <source>
        <dbReference type="ARBA" id="ARBA00022491"/>
    </source>
</evidence>
<keyword evidence="5" id="KW-0597">Phosphoprotein</keyword>
<dbReference type="GO" id="GO:0006368">
    <property type="term" value="P:transcription elongation by RNA polymerase II"/>
    <property type="evidence" value="ECO:0007669"/>
    <property type="project" value="TreeGrafter"/>
</dbReference>
<dbReference type="CDD" id="cd06086">
    <property type="entry name" value="KOW_Spt5_6"/>
    <property type="match status" value="1"/>
</dbReference>
<feature type="domain" description="KOW" evidence="14">
    <location>
        <begin position="255"/>
        <end position="282"/>
    </location>
</feature>
<dbReference type="InterPro" id="IPR041980">
    <property type="entry name" value="KOW_Spt5_6_metazoa"/>
</dbReference>
<dbReference type="CDD" id="cd06083">
    <property type="entry name" value="KOW_Spt5_3"/>
    <property type="match status" value="1"/>
</dbReference>
<dbReference type="InterPro" id="IPR005825">
    <property type="entry name" value="Ribosomal_uL24_CS"/>
</dbReference>
<feature type="domain" description="KOW" evidence="14">
    <location>
        <begin position="462"/>
        <end position="489"/>
    </location>
</feature>
<keyword evidence="9 11" id="KW-0804">Transcription</keyword>
<feature type="compositionally biased region" description="Basic and acidic residues" evidence="12">
    <location>
        <begin position="85"/>
        <end position="100"/>
    </location>
</feature>
<comment type="subcellular location">
    <subcellularLocation>
        <location evidence="1 11">Nucleus</location>
    </subcellularLocation>
</comment>
<feature type="domain" description="KOW" evidence="14">
    <location>
        <begin position="410"/>
        <end position="437"/>
    </location>
</feature>
<dbReference type="Pfam" id="PF23037">
    <property type="entry name" value="KOWx_SPT5"/>
    <property type="match status" value="1"/>
</dbReference>
<gene>
    <name evidence="16" type="ORF">OXX778_LOCUS10096</name>
</gene>
<dbReference type="GO" id="GO:0006412">
    <property type="term" value="P:translation"/>
    <property type="evidence" value="ECO:0007669"/>
    <property type="project" value="InterPro"/>
</dbReference>
<reference evidence="16" key="1">
    <citation type="submission" date="2021-02" db="EMBL/GenBank/DDBJ databases">
        <authorList>
            <person name="Nowell W R."/>
        </authorList>
    </citation>
    <scope>NUCLEOTIDE SEQUENCE</scope>
    <source>
        <strain evidence="16">Ploen Becks lab</strain>
    </source>
</reference>
<evidence type="ECO:0000313" key="16">
    <source>
        <dbReference type="EMBL" id="CAF0874442.1"/>
    </source>
</evidence>
<dbReference type="GO" id="GO:0032784">
    <property type="term" value="P:regulation of DNA-templated transcription elongation"/>
    <property type="evidence" value="ECO:0007669"/>
    <property type="project" value="InterPro"/>
</dbReference>
<dbReference type="InterPro" id="IPR036735">
    <property type="entry name" value="NGN_dom_sf"/>
</dbReference>
<dbReference type="InterPro" id="IPR041977">
    <property type="entry name" value="KOW_Spt5_4"/>
</dbReference>
<dbReference type="Gene3D" id="3.30.70.940">
    <property type="entry name" value="NusG, N-terminal domain"/>
    <property type="match status" value="1"/>
</dbReference>
<keyword evidence="17" id="KW-1185">Reference proteome</keyword>
<dbReference type="FunFam" id="3.30.70.940:FF:000005">
    <property type="entry name" value="Transcription elongation factor SPT5"/>
    <property type="match status" value="1"/>
</dbReference>
<feature type="domain" description="NusG-like N-terminal" evidence="13">
    <location>
        <begin position="157"/>
        <end position="250"/>
    </location>
</feature>
<feature type="compositionally biased region" description="Basic residues" evidence="12">
    <location>
        <begin position="44"/>
        <end position="53"/>
    </location>
</feature>
<keyword evidence="8" id="KW-0010">Activator</keyword>
<dbReference type="InterPro" id="IPR005824">
    <property type="entry name" value="KOW"/>
</dbReference>
<dbReference type="GO" id="GO:0032044">
    <property type="term" value="C:DSIF complex"/>
    <property type="evidence" value="ECO:0007669"/>
    <property type="project" value="TreeGrafter"/>
</dbReference>
<evidence type="ECO:0000256" key="12">
    <source>
        <dbReference type="SAM" id="MobiDB-lite"/>
    </source>
</evidence>
<protein>
    <recommendedName>
        <fullName evidence="3 11">Transcription elongation factor SPT5</fullName>
    </recommendedName>
</protein>
<dbReference type="CDD" id="cd06081">
    <property type="entry name" value="KOW_Spt5_1"/>
    <property type="match status" value="1"/>
</dbReference>
<keyword evidence="10 11" id="KW-0539">Nucleus</keyword>
<dbReference type="SMART" id="SM00739">
    <property type="entry name" value="KOW"/>
    <property type="match status" value="6"/>
</dbReference>
<dbReference type="InterPro" id="IPR006645">
    <property type="entry name" value="NGN-like_dom"/>
</dbReference>
<feature type="compositionally biased region" description="Acidic residues" evidence="12">
    <location>
        <begin position="60"/>
        <end position="82"/>
    </location>
</feature>
<dbReference type="InterPro" id="IPR039385">
    <property type="entry name" value="NGN_Euk"/>
</dbReference>
<dbReference type="GO" id="GO:0003735">
    <property type="term" value="F:structural constituent of ribosome"/>
    <property type="evidence" value="ECO:0007669"/>
    <property type="project" value="InterPro"/>
</dbReference>
<dbReference type="Pfam" id="PF23290">
    <property type="entry name" value="KOW5_SPT5"/>
    <property type="match status" value="1"/>
</dbReference>
<dbReference type="PANTHER" id="PTHR11125">
    <property type="entry name" value="SUPPRESSOR OF TY 5"/>
    <property type="match status" value="1"/>
</dbReference>
<dbReference type="Pfam" id="PF03439">
    <property type="entry name" value="Spt5-NGN"/>
    <property type="match status" value="1"/>
</dbReference>
<dbReference type="CDD" id="cd09888">
    <property type="entry name" value="NGN_Euk"/>
    <property type="match status" value="1"/>
</dbReference>
<evidence type="ECO:0000256" key="6">
    <source>
        <dbReference type="ARBA" id="ARBA00022737"/>
    </source>
</evidence>
<dbReference type="Pfam" id="PF11942">
    <property type="entry name" value="Spt5_N"/>
    <property type="match status" value="1"/>
</dbReference>
<sequence length="1071" mass="120175">MSSDDEDFNQEDEYQNQDDQLNEEEPEYYDEEEEEEEEDEDTRKSKKKKKKKDLLHQFFDEEAEDDEEEEEEEEEDEAEEGYQEVQKELERAERSSSREIHNHRKLFNRMEKEDDVREIADYYKKRYARNNESSRFGSSDELSDTIIQQQLLPSFKDPNLWTVKCRMGEEKQTAMLLMRKFNSFLNKTDKQPLLIKSVIVKEGLKGFIYIEAYKQTHVKTAIEDIGNLKLGIWKQEMVPAKEMPDVLKVVKDVVKLKVGSWVRMKRTIYKDDLAQVEEVDMAQNQVTLRLIPRIDYTLKRGHLRDPLKEDDKKNGVKRKLRPAQKLFDCDLVRGVGGQPLKEKHDDCWIFEGNRYTSKGFLIKNFPLSTVITEGVKPTLTELQRFEVSPDGVDPETAALLSKTALDKTHNFIPGDVVEVCQGELIHLTGTIIGLDGDKIRMMPNHEELKEPIEFMATEVKKYFKVGEHVKVIGGRNEGETGLIVRVEDNTAIILSDLTMEEISVFQRFLQLCQSSASGVDSMGQFEWGDLVQIDAQTVGVIIRLEKEMFRVLTMNNKVITVNSQAVTKKRANKFAAALDSESKTINVNDVVKVIDGVNKGQQGQVKYLYRHFAFLHAKSYSENGGYFVATTRQLLLANNNKGSSNGGGMSTGGMTPGFMSPRVLASPMHPTQTNSTPAGSTTRGNMSTGNSAKSPQVRQPGPPPKPGTRRNTTLIGKTVRISQGPYKGYVGIVKDATDTTARVELHTKCQTINVDLQRLTIVDGTNRTSIRTPSGNQFATPIYNGGTTPMHGGSRTPMHGSQTPMHDGSRTPHYGSMTPRADGGATPMHERSGSAWDPSSMQTPRNDFEDDWDEQPPSASLNPTTPGYQAETPDAHGPFTPGSALNYATHSPYTNPSPLDGYQNQLFNSQVPTPGSNYTSTNSPASFQNYIYSPSTPGGYFAPQTPGANAYNIDHYDWHMDGLMVRIRDSYPHDSDLCGAIGVIRSIHGSQCSLHIRDLDKTINISLDYLEPVLPQKGDRVMIVYGDDKGSTGLLLSIDGAEGVVKLENRPESRDEITMTNIKFLCKLPNN</sequence>
<dbReference type="CDD" id="cd06082">
    <property type="entry name" value="KOW_Spt5_2"/>
    <property type="match status" value="1"/>
</dbReference>
<dbReference type="SMART" id="SM01104">
    <property type="entry name" value="CTD"/>
    <property type="match status" value="1"/>
</dbReference>
<evidence type="ECO:0000256" key="8">
    <source>
        <dbReference type="ARBA" id="ARBA00023159"/>
    </source>
</evidence>
<feature type="region of interest" description="Disordered" evidence="12">
    <location>
        <begin position="1"/>
        <end position="105"/>
    </location>
</feature>
<dbReference type="InterPro" id="IPR057936">
    <property type="entry name" value="KOWx_Spt5"/>
</dbReference>
<dbReference type="Proteomes" id="UP000663879">
    <property type="component" value="Unassembled WGS sequence"/>
</dbReference>
<dbReference type="InterPro" id="IPR005100">
    <property type="entry name" value="NGN-domain"/>
</dbReference>
<dbReference type="InterPro" id="IPR022581">
    <property type="entry name" value="Spt5_N"/>
</dbReference>
<dbReference type="Gene3D" id="2.30.30.30">
    <property type="match status" value="3"/>
</dbReference>
<dbReference type="InterPro" id="IPR039659">
    <property type="entry name" value="SPT5"/>
</dbReference>
<name>A0A813XS06_9BILA</name>
<comment type="similarity">
    <text evidence="2 11">Belongs to the SPT5 family.</text>
</comment>
<dbReference type="InterPro" id="IPR017071">
    <property type="entry name" value="TF_Spt5_eukaryote"/>
</dbReference>
<evidence type="ECO:0000256" key="10">
    <source>
        <dbReference type="ARBA" id="ARBA00023242"/>
    </source>
</evidence>
<dbReference type="CDD" id="cd06085">
    <property type="entry name" value="KOW_Spt5_5"/>
    <property type="match status" value="1"/>
</dbReference>
<dbReference type="Pfam" id="PF00467">
    <property type="entry name" value="KOW"/>
    <property type="match status" value="1"/>
</dbReference>
<keyword evidence="6" id="KW-0677">Repeat</keyword>
<evidence type="ECO:0000256" key="9">
    <source>
        <dbReference type="ARBA" id="ARBA00023163"/>
    </source>
</evidence>
<organism evidence="16 17">
    <name type="scientific">Brachionus calyciflorus</name>
    <dbReference type="NCBI Taxonomy" id="104777"/>
    <lineage>
        <taxon>Eukaryota</taxon>
        <taxon>Metazoa</taxon>
        <taxon>Spiralia</taxon>
        <taxon>Gnathifera</taxon>
        <taxon>Rotifera</taxon>
        <taxon>Eurotatoria</taxon>
        <taxon>Monogononta</taxon>
        <taxon>Pseudotrocha</taxon>
        <taxon>Ploima</taxon>
        <taxon>Brachionidae</taxon>
        <taxon>Brachionus</taxon>
    </lineage>
</organism>
<dbReference type="InterPro" id="IPR041976">
    <property type="entry name" value="KOW_Spt5_3"/>
</dbReference>
<dbReference type="InterPro" id="IPR008991">
    <property type="entry name" value="Translation_prot_SH3-like_sf"/>
</dbReference>
<evidence type="ECO:0000313" key="17">
    <source>
        <dbReference type="Proteomes" id="UP000663879"/>
    </source>
</evidence>
<feature type="compositionally biased region" description="Polar residues" evidence="12">
    <location>
        <begin position="857"/>
        <end position="867"/>
    </location>
</feature>
<dbReference type="SUPFAM" id="SSF50104">
    <property type="entry name" value="Translation proteins SH3-like domain"/>
    <property type="match status" value="1"/>
</dbReference>
<dbReference type="Pfam" id="PF23042">
    <property type="entry name" value="KOW1_SPT5"/>
    <property type="match status" value="1"/>
</dbReference>